<protein>
    <submittedName>
        <fullName evidence="1">Uncharacterized protein</fullName>
    </submittedName>
</protein>
<sequence>MDEVRGQGIIVGGDGQCDSPGFNAKNLCYYKVEVGSKYILHVEIVDKRHVGLVSSNMEIELVTDASTSVKKLLGSNKHDCLRKAQVPSVEKFIYASNICKDDCFDRLHIDIDNLTSREILWHNSCYASYTSERNLRSLSTGQTGSPQVNEVSLKSQRNRPLIDWTKCIFCRNASRKRDFKLINIVTFEACNSIRTAAEARGKEELLPVLRTVDLIASEGKNHKSCHASYVSKANIKSQCINGKPVNEYQDSFAEFLDIIRPEILKGKVYNTNYLLQLYKDMLTKRDVNADSYTRQKLKLCLKLVFNDSLVFHQPHGSTKPEIVYSSSISLLGVINIATRTTENTTTSVAAQNEFIRDDPNESIKIINKAAVIFRNDLSMCKGIKIDSLSLEDLHIQKARTRIPDNLYWLVRYMVSLEVYAADQSPKASNVSHERKILMICQDVVHAASNARVKLPKHVSLALANETIARSELNEGVIIPSNISPGVFVHMAADNNDFNEETIDGKNTTHATTFVAFERKQHAPATPPMEIYVDHSQRKRSLDLSRPIVTVEDINVGGRRPAVTNYVNKMTNASWLQPNDNFLSACQDDLEWLILRMHSHTMFEENYQTVDAQKIRGWSGFQSLRFSDPSTPTSIGYLPMIQADANEYSTINTVMKLSLKMANALGQSESVVTFDLAIYVKAKQLQMRYPGEFKNVVARLGGFHIALNYLSLLGKMYSNSGLEDLLTESGVYAPGTTTALIAGKSYNRGVRAHKLCFEALFRLMWKTFASWLEETAQGLDEILKTEALELLNQCQDSDNKEEYLKENWHSLKDGLSALVHLFKEFENEGKVKSQLFAFWSEYMSMVSFLLQFINAERTGNWNLHLSSTKMLPYFYAMDKSELCKMAPCILGRHAFTTGAAPRSVF</sequence>
<reference evidence="1" key="1">
    <citation type="submission" date="2020-04" db="EMBL/GenBank/DDBJ databases">
        <authorList>
            <person name="Alioto T."/>
            <person name="Alioto T."/>
            <person name="Gomez Garrido J."/>
        </authorList>
    </citation>
    <scope>NUCLEOTIDE SEQUENCE</scope>
    <source>
        <strain evidence="1">A484AB</strain>
    </source>
</reference>
<evidence type="ECO:0000313" key="1">
    <source>
        <dbReference type="EMBL" id="CAB3983850.1"/>
    </source>
</evidence>
<dbReference type="EMBL" id="CACRXK020000665">
    <property type="protein sequence ID" value="CAB3983850.1"/>
    <property type="molecule type" value="Genomic_DNA"/>
</dbReference>
<accession>A0A6S7GF66</accession>
<evidence type="ECO:0000313" key="2">
    <source>
        <dbReference type="Proteomes" id="UP001152795"/>
    </source>
</evidence>
<comment type="caution">
    <text evidence="1">The sequence shown here is derived from an EMBL/GenBank/DDBJ whole genome shotgun (WGS) entry which is preliminary data.</text>
</comment>
<gene>
    <name evidence="1" type="ORF">PACLA_8A083254</name>
</gene>
<proteinExistence type="predicted"/>
<organism evidence="1 2">
    <name type="scientific">Paramuricea clavata</name>
    <name type="common">Red gorgonian</name>
    <name type="synonym">Violescent sea-whip</name>
    <dbReference type="NCBI Taxonomy" id="317549"/>
    <lineage>
        <taxon>Eukaryota</taxon>
        <taxon>Metazoa</taxon>
        <taxon>Cnidaria</taxon>
        <taxon>Anthozoa</taxon>
        <taxon>Octocorallia</taxon>
        <taxon>Malacalcyonacea</taxon>
        <taxon>Plexauridae</taxon>
        <taxon>Paramuricea</taxon>
    </lineage>
</organism>
<name>A0A6S7GF66_PARCT</name>
<keyword evidence="2" id="KW-1185">Reference proteome</keyword>
<dbReference type="AlphaFoldDB" id="A0A6S7GF66"/>
<dbReference type="PANTHER" id="PTHR46704:SF1">
    <property type="entry name" value="TELOMERE LENGTH REGULATION PROTEIN TEL2 HOMOLOG"/>
    <property type="match status" value="1"/>
</dbReference>
<dbReference type="Proteomes" id="UP001152795">
    <property type="component" value="Unassembled WGS sequence"/>
</dbReference>
<dbReference type="PANTHER" id="PTHR46704">
    <property type="entry name" value="CXC DOMAIN-CONTAINING PROTEIN-RELATED"/>
    <property type="match status" value="1"/>
</dbReference>
<dbReference type="OrthoDB" id="5989318at2759"/>